<keyword evidence="1 4" id="KW-0812">Transmembrane</keyword>
<dbReference type="InterPro" id="IPR036259">
    <property type="entry name" value="MFS_trans_sf"/>
</dbReference>
<evidence type="ECO:0000313" key="8">
    <source>
        <dbReference type="Proteomes" id="UP000521227"/>
    </source>
</evidence>
<evidence type="ECO:0000256" key="5">
    <source>
        <dbReference type="SAM" id="SignalP"/>
    </source>
</evidence>
<evidence type="ECO:0000256" key="2">
    <source>
        <dbReference type="ARBA" id="ARBA00022989"/>
    </source>
</evidence>
<evidence type="ECO:0000256" key="3">
    <source>
        <dbReference type="ARBA" id="ARBA00023136"/>
    </source>
</evidence>
<protein>
    <submittedName>
        <fullName evidence="7">MFS family permease</fullName>
    </submittedName>
</protein>
<dbReference type="AlphaFoldDB" id="A0A840NBP8"/>
<feature type="transmembrane region" description="Helical" evidence="4">
    <location>
        <begin position="50"/>
        <end position="67"/>
    </location>
</feature>
<evidence type="ECO:0000259" key="6">
    <source>
        <dbReference type="PROSITE" id="PS50850"/>
    </source>
</evidence>
<feature type="transmembrane region" description="Helical" evidence="4">
    <location>
        <begin position="135"/>
        <end position="156"/>
    </location>
</feature>
<feature type="transmembrane region" description="Helical" evidence="4">
    <location>
        <begin position="385"/>
        <end position="404"/>
    </location>
</feature>
<evidence type="ECO:0000313" key="7">
    <source>
        <dbReference type="EMBL" id="MBB5055071.1"/>
    </source>
</evidence>
<dbReference type="Gene3D" id="1.20.1250.20">
    <property type="entry name" value="MFS general substrate transporter like domains"/>
    <property type="match status" value="2"/>
</dbReference>
<name>A0A840NBP8_9BRAD</name>
<organism evidence="7 8">
    <name type="scientific">Afipia massiliensis</name>
    <dbReference type="NCBI Taxonomy" id="211460"/>
    <lineage>
        <taxon>Bacteria</taxon>
        <taxon>Pseudomonadati</taxon>
        <taxon>Pseudomonadota</taxon>
        <taxon>Alphaproteobacteria</taxon>
        <taxon>Hyphomicrobiales</taxon>
        <taxon>Nitrobacteraceae</taxon>
        <taxon>Afipia</taxon>
    </lineage>
</organism>
<gene>
    <name evidence="7" type="ORF">HNQ36_005082</name>
</gene>
<dbReference type="EMBL" id="JACHIJ010000011">
    <property type="protein sequence ID" value="MBB5055071.1"/>
    <property type="molecule type" value="Genomic_DNA"/>
</dbReference>
<dbReference type="Proteomes" id="UP000521227">
    <property type="component" value="Unassembled WGS sequence"/>
</dbReference>
<keyword evidence="3 4" id="KW-0472">Membrane</keyword>
<dbReference type="GO" id="GO:0022857">
    <property type="term" value="F:transmembrane transporter activity"/>
    <property type="evidence" value="ECO:0007669"/>
    <property type="project" value="InterPro"/>
</dbReference>
<evidence type="ECO:0000256" key="1">
    <source>
        <dbReference type="ARBA" id="ARBA00022692"/>
    </source>
</evidence>
<feature type="signal peptide" evidence="5">
    <location>
        <begin position="1"/>
        <end position="22"/>
    </location>
</feature>
<dbReference type="InterPro" id="IPR020846">
    <property type="entry name" value="MFS_dom"/>
</dbReference>
<proteinExistence type="predicted"/>
<dbReference type="InterPro" id="IPR011701">
    <property type="entry name" value="MFS"/>
</dbReference>
<dbReference type="RefSeq" id="WP_184090300.1">
    <property type="nucleotide sequence ID" value="NZ_JACHIJ010000011.1"/>
</dbReference>
<feature type="transmembrane region" description="Helical" evidence="4">
    <location>
        <begin position="103"/>
        <end position="123"/>
    </location>
</feature>
<accession>A0A840NBP8</accession>
<feature type="chain" id="PRO_5032490137" evidence="5">
    <location>
        <begin position="23"/>
        <end position="415"/>
    </location>
</feature>
<dbReference type="PANTHER" id="PTHR11360:SF308">
    <property type="entry name" value="BLL3089 PROTEIN"/>
    <property type="match status" value="1"/>
</dbReference>
<sequence>MVKVPFAYGWIILVAAATGAFAATVGQTVGVAAFFDPIVEDVGISRGEAALAYSLGTLIGILPAPFIGRWIDRRGVQPAALAIGLGVAFACVGITLVNNTVLLTIGFAALRGSAVGGLALLSSQIINLWFVRRRGVAAAAVVGGGALGGVVYPVVTNGLLEVMSWREVYLIAAGITALVVTPLLVLTVRDKPERFGLRPDFDQSVPAVNASAPKEPVVTLHMALRTSSFWILTLAGFLSNMIGTALLLHQVSILTSGGFTRNTAVTLLAPMAWMQALAILTAGLLIDRFGVRCLLPALLAVLAAAAVLSSVPGSIVTGAAYAAALGIALGGLNTVQAAGYAEAFGRTNMGAIRGVASVASVVGAALGPLPPIISLSVTGSYGPALWGFASAAILAALTAALLLVRSPALRPKSLI</sequence>
<reference evidence="7 8" key="1">
    <citation type="submission" date="2020-08" db="EMBL/GenBank/DDBJ databases">
        <title>Genomic Encyclopedia of Type Strains, Phase IV (KMG-IV): sequencing the most valuable type-strain genomes for metagenomic binning, comparative biology and taxonomic classification.</title>
        <authorList>
            <person name="Goeker M."/>
        </authorList>
    </citation>
    <scope>NUCLEOTIDE SEQUENCE [LARGE SCALE GENOMIC DNA]</scope>
    <source>
        <strain evidence="7 8">DSM 17498</strain>
    </source>
</reference>
<dbReference type="PROSITE" id="PS50850">
    <property type="entry name" value="MFS"/>
    <property type="match status" value="1"/>
</dbReference>
<dbReference type="PANTHER" id="PTHR11360">
    <property type="entry name" value="MONOCARBOXYLATE TRANSPORTER"/>
    <property type="match status" value="1"/>
</dbReference>
<feature type="transmembrane region" description="Helical" evidence="4">
    <location>
        <begin position="351"/>
        <end position="373"/>
    </location>
</feature>
<feature type="transmembrane region" description="Helical" evidence="4">
    <location>
        <begin position="168"/>
        <end position="188"/>
    </location>
</feature>
<dbReference type="InterPro" id="IPR050327">
    <property type="entry name" value="Proton-linked_MCT"/>
</dbReference>
<comment type="caution">
    <text evidence="7">The sequence shown here is derived from an EMBL/GenBank/DDBJ whole genome shotgun (WGS) entry which is preliminary data.</text>
</comment>
<evidence type="ECO:0000256" key="4">
    <source>
        <dbReference type="SAM" id="Phobius"/>
    </source>
</evidence>
<feature type="transmembrane region" description="Helical" evidence="4">
    <location>
        <begin position="229"/>
        <end position="248"/>
    </location>
</feature>
<feature type="transmembrane region" description="Helical" evidence="4">
    <location>
        <begin position="293"/>
        <end position="312"/>
    </location>
</feature>
<feature type="transmembrane region" description="Helical" evidence="4">
    <location>
        <begin position="79"/>
        <end position="97"/>
    </location>
</feature>
<dbReference type="Pfam" id="PF07690">
    <property type="entry name" value="MFS_1"/>
    <property type="match status" value="1"/>
</dbReference>
<feature type="transmembrane region" description="Helical" evidence="4">
    <location>
        <begin position="318"/>
        <end position="339"/>
    </location>
</feature>
<dbReference type="SUPFAM" id="SSF103473">
    <property type="entry name" value="MFS general substrate transporter"/>
    <property type="match status" value="1"/>
</dbReference>
<feature type="transmembrane region" description="Helical" evidence="4">
    <location>
        <begin position="268"/>
        <end position="286"/>
    </location>
</feature>
<feature type="domain" description="Major facilitator superfamily (MFS) profile" evidence="6">
    <location>
        <begin position="12"/>
        <end position="407"/>
    </location>
</feature>
<keyword evidence="2 4" id="KW-1133">Transmembrane helix</keyword>
<keyword evidence="5" id="KW-0732">Signal</keyword>